<feature type="chain" id="PRO_5001486430" description="SCP domain-containing protein" evidence="1">
    <location>
        <begin position="19"/>
        <end position="204"/>
    </location>
</feature>
<dbReference type="AlphaFoldDB" id="A0A016SIR3"/>
<keyword evidence="1" id="KW-0732">Signal</keyword>
<dbReference type="OrthoDB" id="5911200at2759"/>
<evidence type="ECO:0000313" key="3">
    <source>
        <dbReference type="EMBL" id="EYB90231.1"/>
    </source>
</evidence>
<gene>
    <name evidence="3" type="primary">Acey_s0222.g2621</name>
    <name evidence="3" type="ORF">Y032_0222g2621</name>
</gene>
<feature type="domain" description="SCP" evidence="2">
    <location>
        <begin position="43"/>
        <end position="161"/>
    </location>
</feature>
<dbReference type="Pfam" id="PF00188">
    <property type="entry name" value="CAP"/>
    <property type="match status" value="1"/>
</dbReference>
<evidence type="ECO:0000313" key="4">
    <source>
        <dbReference type="Proteomes" id="UP000024635"/>
    </source>
</evidence>
<dbReference type="InterPro" id="IPR014044">
    <property type="entry name" value="CAP_dom"/>
</dbReference>
<dbReference type="EMBL" id="JARK01001558">
    <property type="protein sequence ID" value="EYB90231.1"/>
    <property type="molecule type" value="Genomic_DNA"/>
</dbReference>
<organism evidence="3 4">
    <name type="scientific">Ancylostoma ceylanicum</name>
    <dbReference type="NCBI Taxonomy" id="53326"/>
    <lineage>
        <taxon>Eukaryota</taxon>
        <taxon>Metazoa</taxon>
        <taxon>Ecdysozoa</taxon>
        <taxon>Nematoda</taxon>
        <taxon>Chromadorea</taxon>
        <taxon>Rhabditida</taxon>
        <taxon>Rhabditina</taxon>
        <taxon>Rhabditomorpha</taxon>
        <taxon>Strongyloidea</taxon>
        <taxon>Ancylostomatidae</taxon>
        <taxon>Ancylostomatinae</taxon>
        <taxon>Ancylostoma</taxon>
    </lineage>
</organism>
<evidence type="ECO:0000256" key="1">
    <source>
        <dbReference type="SAM" id="SignalP"/>
    </source>
</evidence>
<feature type="signal peptide" evidence="1">
    <location>
        <begin position="1"/>
        <end position="18"/>
    </location>
</feature>
<sequence>MFPLLLVTVIFWASSGNALHIIIDSPGYGCNTDRPLIEAIDKFHNKLRQRVAYGDAEINGREFGPERQMYALVYDCGLEAEAEREKKLPGYADLYHRGVVRFSGDYKGSTVAAVEKILKTLYDDENAMKQITYQKATHFGCTGTPKKGTQAGYRRMEWICVYDKKPQDGESVVEGNYCTEDKDCTFYKDSFCEWDLCYARHARS</sequence>
<dbReference type="Gene3D" id="3.40.33.10">
    <property type="entry name" value="CAP"/>
    <property type="match status" value="1"/>
</dbReference>
<comment type="caution">
    <text evidence="3">The sequence shown here is derived from an EMBL/GenBank/DDBJ whole genome shotgun (WGS) entry which is preliminary data.</text>
</comment>
<keyword evidence="4" id="KW-1185">Reference proteome</keyword>
<proteinExistence type="predicted"/>
<dbReference type="InterPro" id="IPR035940">
    <property type="entry name" value="CAP_sf"/>
</dbReference>
<accession>A0A016SIR3</accession>
<reference evidence="4" key="1">
    <citation type="journal article" date="2015" name="Nat. Genet.">
        <title>The genome and transcriptome of the zoonotic hookworm Ancylostoma ceylanicum identify infection-specific gene families.</title>
        <authorList>
            <person name="Schwarz E.M."/>
            <person name="Hu Y."/>
            <person name="Antoshechkin I."/>
            <person name="Miller M.M."/>
            <person name="Sternberg P.W."/>
            <person name="Aroian R.V."/>
        </authorList>
    </citation>
    <scope>NUCLEOTIDE SEQUENCE</scope>
    <source>
        <strain evidence="4">HY135</strain>
    </source>
</reference>
<dbReference type="Proteomes" id="UP000024635">
    <property type="component" value="Unassembled WGS sequence"/>
</dbReference>
<name>A0A016SIR3_9BILA</name>
<protein>
    <recommendedName>
        <fullName evidence="2">SCP domain-containing protein</fullName>
    </recommendedName>
</protein>
<evidence type="ECO:0000259" key="2">
    <source>
        <dbReference type="Pfam" id="PF00188"/>
    </source>
</evidence>
<dbReference type="SUPFAM" id="SSF55797">
    <property type="entry name" value="PR-1-like"/>
    <property type="match status" value="1"/>
</dbReference>